<organism evidence="16 17">
    <name type="scientific">Mycobacterium malmoense</name>
    <dbReference type="NCBI Taxonomy" id="1780"/>
    <lineage>
        <taxon>Bacteria</taxon>
        <taxon>Bacillati</taxon>
        <taxon>Actinomycetota</taxon>
        <taxon>Actinomycetes</taxon>
        <taxon>Mycobacteriales</taxon>
        <taxon>Mycobacteriaceae</taxon>
        <taxon>Mycobacterium</taxon>
    </lineage>
</organism>
<evidence type="ECO:0000256" key="13">
    <source>
        <dbReference type="ARBA" id="ARBA00031251"/>
    </source>
</evidence>
<keyword evidence="10" id="KW-0067">ATP-binding</keyword>
<comment type="similarity">
    <text evidence="2">Belongs to the aminoglycoside phosphotransferase family.</text>
</comment>
<evidence type="ECO:0000256" key="3">
    <source>
        <dbReference type="ARBA" id="ARBA00011245"/>
    </source>
</evidence>
<dbReference type="Gene3D" id="3.90.1200.10">
    <property type="match status" value="1"/>
</dbReference>
<evidence type="ECO:0000256" key="8">
    <source>
        <dbReference type="ARBA" id="ARBA00022741"/>
    </source>
</evidence>
<dbReference type="Pfam" id="PF18085">
    <property type="entry name" value="Mak_N_cap"/>
    <property type="match status" value="1"/>
</dbReference>
<evidence type="ECO:0000256" key="4">
    <source>
        <dbReference type="ARBA" id="ARBA00011962"/>
    </source>
</evidence>
<keyword evidence="8" id="KW-0547">Nucleotide-binding</keyword>
<feature type="domain" description="Maltokinase N-terminal cap" evidence="15">
    <location>
        <begin position="12"/>
        <end position="92"/>
    </location>
</feature>
<dbReference type="SUPFAM" id="SSF56112">
    <property type="entry name" value="Protein kinase-like (PK-like)"/>
    <property type="match status" value="1"/>
</dbReference>
<reference evidence="16 17" key="1">
    <citation type="submission" date="2017-02" db="EMBL/GenBank/DDBJ databases">
        <title>The new phylogeny of genus Mycobacterium.</title>
        <authorList>
            <person name="Tortoli E."/>
            <person name="Trovato A."/>
            <person name="Cirillo D.M."/>
        </authorList>
    </citation>
    <scope>NUCLEOTIDE SEQUENCE [LARGE SCALE GENOMIC DNA]</scope>
    <source>
        <strain evidence="16 17">IP1130001</strain>
    </source>
</reference>
<evidence type="ECO:0000313" key="17">
    <source>
        <dbReference type="Proteomes" id="UP000243140"/>
    </source>
</evidence>
<dbReference type="InterPro" id="IPR040999">
    <property type="entry name" value="Mak_N_cap"/>
</dbReference>
<comment type="pathway">
    <text evidence="1">Glycan biosynthesis; glycogen biosynthesis.</text>
</comment>
<evidence type="ECO:0000256" key="11">
    <source>
        <dbReference type="ARBA" id="ARBA00023056"/>
    </source>
</evidence>
<gene>
    <name evidence="16" type="ORF">BST29_01435</name>
</gene>
<comment type="caution">
    <text evidence="16">The sequence shown here is derived from an EMBL/GenBank/DDBJ whole genome shotgun (WGS) entry which is preliminary data.</text>
</comment>
<name>A0ABX3SY69_MYCMA</name>
<comment type="catalytic activity">
    <reaction evidence="14">
        <text>D-maltose + ATP = alpha-maltose 1-phosphate + ADP + H(+)</text>
        <dbReference type="Rhea" id="RHEA:31915"/>
        <dbReference type="ChEBI" id="CHEBI:15378"/>
        <dbReference type="ChEBI" id="CHEBI:17306"/>
        <dbReference type="ChEBI" id="CHEBI:30616"/>
        <dbReference type="ChEBI" id="CHEBI:63576"/>
        <dbReference type="ChEBI" id="CHEBI:456216"/>
        <dbReference type="EC" id="2.7.1.175"/>
    </reaction>
</comment>
<evidence type="ECO:0000259" key="15">
    <source>
        <dbReference type="Pfam" id="PF18085"/>
    </source>
</evidence>
<dbReference type="EMBL" id="MVHV01000001">
    <property type="protein sequence ID" value="ORA85615.1"/>
    <property type="molecule type" value="Genomic_DNA"/>
</dbReference>
<keyword evidence="11" id="KW-0320">Glycogen biosynthesis</keyword>
<proteinExistence type="inferred from homology"/>
<keyword evidence="17" id="KW-1185">Reference proteome</keyword>
<evidence type="ECO:0000256" key="2">
    <source>
        <dbReference type="ARBA" id="ARBA00006219"/>
    </source>
</evidence>
<protein>
    <recommendedName>
        <fullName evidence="5">Maltokinase</fullName>
        <ecNumber evidence="4">2.7.1.175</ecNumber>
    </recommendedName>
    <alternativeName>
        <fullName evidence="13">Maltose-1-phosphate synthase</fullName>
    </alternativeName>
</protein>
<keyword evidence="6" id="KW-0321">Glycogen metabolism</keyword>
<evidence type="ECO:0000256" key="9">
    <source>
        <dbReference type="ARBA" id="ARBA00022777"/>
    </source>
</evidence>
<dbReference type="RefSeq" id="WP_083009022.1">
    <property type="nucleotide sequence ID" value="NZ_CP060015.1"/>
</dbReference>
<dbReference type="Proteomes" id="UP000243140">
    <property type="component" value="Unassembled WGS sequence"/>
</dbReference>
<keyword evidence="7" id="KW-0808">Transferase</keyword>
<evidence type="ECO:0000256" key="12">
    <source>
        <dbReference type="ARBA" id="ARBA00023277"/>
    </source>
</evidence>
<evidence type="ECO:0000256" key="1">
    <source>
        <dbReference type="ARBA" id="ARBA00004964"/>
    </source>
</evidence>
<evidence type="ECO:0000313" key="16">
    <source>
        <dbReference type="EMBL" id="ORA85615.1"/>
    </source>
</evidence>
<keyword evidence="12" id="KW-0119">Carbohydrate metabolism</keyword>
<dbReference type="EC" id="2.7.1.175" evidence="4"/>
<evidence type="ECO:0000256" key="14">
    <source>
        <dbReference type="ARBA" id="ARBA00049067"/>
    </source>
</evidence>
<evidence type="ECO:0000256" key="6">
    <source>
        <dbReference type="ARBA" id="ARBA00022600"/>
    </source>
</evidence>
<keyword evidence="9" id="KW-0418">Kinase</keyword>
<evidence type="ECO:0000256" key="10">
    <source>
        <dbReference type="ARBA" id="ARBA00022840"/>
    </source>
</evidence>
<accession>A0ABX3SY69</accession>
<sequence>MTLPAKLPWSEWLPQQRWYAGRNRELSAAQAAVVVPLRDDLDLVLVDVDYADGSSERYQVIVGWDSAPLSEYSTVATIGAAQDRAGFDALYDTEAPRYLLSLIDSSAVRASSEAEVKFAKEPDVELPLEAMPHVSDAEQSNTSVIFDRRAIFKVFRRVSGGINPDIELNRVLGRAGNPHVARLLGTYETAAPDPHSDPDSDELCPLGMVTEFASNAAEGWAMATASVRDLFAEGDLYAYEVGGDFAGEANRLGEAVASVHATLAECLGTAQAPFPVDTVLARLSSTVALVPGLEEYAATIEERFQKLAGETITVQRIHGDLHLGQVLRTPESWLLIDFEGEPGQPLDERRAPDSPLRDVAGVLRSFEYAAYGPLVDQAPDKQLAARAREWVERNCAAFCDGYASVSGFDPRDSAQLLAAYELDKAVYEAGYESRHRPGWLPIPLRAIARLTAV</sequence>
<comment type="subunit">
    <text evidence="3">Monomer.</text>
</comment>
<evidence type="ECO:0000256" key="7">
    <source>
        <dbReference type="ARBA" id="ARBA00022679"/>
    </source>
</evidence>
<dbReference type="InterPro" id="IPR011009">
    <property type="entry name" value="Kinase-like_dom_sf"/>
</dbReference>
<evidence type="ECO:0000256" key="5">
    <source>
        <dbReference type="ARBA" id="ARBA00013882"/>
    </source>
</evidence>